<dbReference type="Proteomes" id="UP000237347">
    <property type="component" value="Unassembled WGS sequence"/>
</dbReference>
<gene>
    <name evidence="4" type="primary">creC_1</name>
    <name evidence="4" type="ORF">CFP56_041429</name>
</gene>
<dbReference type="InterPro" id="IPR051362">
    <property type="entry name" value="WD_repeat_creC_regulators"/>
</dbReference>
<feature type="compositionally biased region" description="Polar residues" evidence="3">
    <location>
        <begin position="618"/>
        <end position="627"/>
    </location>
</feature>
<feature type="compositionally biased region" description="Low complexity" evidence="3">
    <location>
        <begin position="16"/>
        <end position="43"/>
    </location>
</feature>
<dbReference type="Pfam" id="PF00400">
    <property type="entry name" value="WD40"/>
    <property type="match status" value="1"/>
</dbReference>
<accession>A0AAW0LL53</accession>
<dbReference type="PANTHER" id="PTHR14107">
    <property type="entry name" value="WD REPEAT PROTEIN"/>
    <property type="match status" value="1"/>
</dbReference>
<dbReference type="AlphaFoldDB" id="A0AAW0LL53"/>
<dbReference type="InterPro" id="IPR036322">
    <property type="entry name" value="WD40_repeat_dom_sf"/>
</dbReference>
<dbReference type="EMBL" id="PKMF04000085">
    <property type="protein sequence ID" value="KAK7851637.1"/>
    <property type="molecule type" value="Genomic_DNA"/>
</dbReference>
<dbReference type="InterPro" id="IPR001680">
    <property type="entry name" value="WD40_rpt"/>
</dbReference>
<evidence type="ECO:0000256" key="3">
    <source>
        <dbReference type="SAM" id="MobiDB-lite"/>
    </source>
</evidence>
<protein>
    <submittedName>
        <fullName evidence="4">Catabolite repression protein crec</fullName>
    </submittedName>
</protein>
<feature type="region of interest" description="Disordered" evidence="3">
    <location>
        <begin position="590"/>
        <end position="627"/>
    </location>
</feature>
<feature type="region of interest" description="Disordered" evidence="3">
    <location>
        <begin position="1"/>
        <end position="44"/>
    </location>
</feature>
<organism evidence="4 5">
    <name type="scientific">Quercus suber</name>
    <name type="common">Cork oak</name>
    <dbReference type="NCBI Taxonomy" id="58331"/>
    <lineage>
        <taxon>Eukaryota</taxon>
        <taxon>Viridiplantae</taxon>
        <taxon>Streptophyta</taxon>
        <taxon>Embryophyta</taxon>
        <taxon>Tracheophyta</taxon>
        <taxon>Spermatophyta</taxon>
        <taxon>Magnoliopsida</taxon>
        <taxon>eudicotyledons</taxon>
        <taxon>Gunneridae</taxon>
        <taxon>Pentapetalae</taxon>
        <taxon>rosids</taxon>
        <taxon>fabids</taxon>
        <taxon>Fagales</taxon>
        <taxon>Fagaceae</taxon>
        <taxon>Quercus</taxon>
    </lineage>
</organism>
<evidence type="ECO:0000256" key="1">
    <source>
        <dbReference type="ARBA" id="ARBA00022574"/>
    </source>
</evidence>
<reference evidence="4 5" key="1">
    <citation type="journal article" date="2018" name="Sci. Data">
        <title>The draft genome sequence of cork oak.</title>
        <authorList>
            <person name="Ramos A.M."/>
            <person name="Usie A."/>
            <person name="Barbosa P."/>
            <person name="Barros P.M."/>
            <person name="Capote T."/>
            <person name="Chaves I."/>
            <person name="Simoes F."/>
            <person name="Abreu I."/>
            <person name="Carrasquinho I."/>
            <person name="Faro C."/>
            <person name="Guimaraes J.B."/>
            <person name="Mendonca D."/>
            <person name="Nobrega F."/>
            <person name="Rodrigues L."/>
            <person name="Saibo N.J.M."/>
            <person name="Varela M.C."/>
            <person name="Egas C."/>
            <person name="Matos J."/>
            <person name="Miguel C.M."/>
            <person name="Oliveira M.M."/>
            <person name="Ricardo C.P."/>
            <person name="Goncalves S."/>
        </authorList>
    </citation>
    <scope>NUCLEOTIDE SEQUENCE [LARGE SCALE GENOMIC DNA]</scope>
    <source>
        <strain evidence="5">cv. HL8</strain>
    </source>
</reference>
<keyword evidence="5" id="KW-1185">Reference proteome</keyword>
<proteinExistence type="predicted"/>
<keyword evidence="1" id="KW-0853">WD repeat</keyword>
<keyword evidence="2" id="KW-0677">Repeat</keyword>
<dbReference type="SUPFAM" id="SSF50978">
    <property type="entry name" value="WD40 repeat-like"/>
    <property type="match status" value="1"/>
</dbReference>
<feature type="compositionally biased region" description="Low complexity" evidence="3">
    <location>
        <begin position="590"/>
        <end position="600"/>
    </location>
</feature>
<evidence type="ECO:0000313" key="5">
    <source>
        <dbReference type="Proteomes" id="UP000237347"/>
    </source>
</evidence>
<name>A0AAW0LL53_QUESU</name>
<dbReference type="PANTHER" id="PTHR14107:SF23">
    <property type="entry name" value="WD REPEAT-CONTAINING PROTEIN 20-LIKE"/>
    <property type="match status" value="1"/>
</dbReference>
<dbReference type="InterPro" id="IPR015943">
    <property type="entry name" value="WD40/YVTN_repeat-like_dom_sf"/>
</dbReference>
<comment type="caution">
    <text evidence="4">The sequence shown here is derived from an EMBL/GenBank/DDBJ whole genome shotgun (WGS) entry which is preliminary data.</text>
</comment>
<dbReference type="SMART" id="SM00320">
    <property type="entry name" value="WD40"/>
    <property type="match status" value="3"/>
</dbReference>
<dbReference type="Gene3D" id="2.130.10.10">
    <property type="entry name" value="YVTN repeat-like/Quinoprotein amine dehydrogenase"/>
    <property type="match status" value="1"/>
</dbReference>
<evidence type="ECO:0000256" key="2">
    <source>
        <dbReference type="ARBA" id="ARBA00022737"/>
    </source>
</evidence>
<sequence>MIHNNGNNGYGNGVMTSASPTTTSLSPSSASANGQSTQQQQQGLKTYFKTQKEGTSSIPRRLTLLVFFLIPMANQFLRRIDFFFLGGRGGGDVIFQITLAHLKEKPTQAGSASSSGASTSGGVVRNAAARLLGVGGGNGSRALSFVGGNGTSKAANGTSRSSSLAGSNGTHSLLNSNYDGKGTYLIFNVGDSLFVSDLNTHDKDPIKSLHFSTSNPICHSFDPEAKDGHDLLIGLNSGDVYSVSLRQQLQDVGKKLVGAQHYNKEGSVTNRQDEFHFYFGSFSHSLFVILSHTHSMPMLKFMLYIGRCTSVAWVPKADGAFVVAHADGNLYVYEKASLNFIQCAYSWPAFTSKDGTGDTTFPVVKDQNQFSVAHARSSKSNPIARWHICQSSINGIAFSTDGAYLATVGRDGYLRVFDYQKEQLICGGKSYYGALLCCAWRSVEWLLTRIGHHQHQMAQKKVSCTGLVLLVRLQIHLHAGVIVSDKKGQKCQDTQLLLWDLSMDEIVVPLRRCPPGGSPTFSTGSQSSHWDSICPAGTLQPAPSMRDVPKLSPLVAHRVHSEPLSGLIFTEESILTACREGYVKIWVRPSNSESQSSNPEIPVGNSSKEIPPVPGKTGATSYKSVHL</sequence>
<evidence type="ECO:0000313" key="4">
    <source>
        <dbReference type="EMBL" id="KAK7851637.1"/>
    </source>
</evidence>